<accession>A0A9Q0LVA9</accession>
<protein>
    <submittedName>
        <fullName evidence="3">Sesquipedalian</fullName>
    </submittedName>
</protein>
<dbReference type="Gene3D" id="2.30.29.30">
    <property type="entry name" value="Pleckstrin-homology domain (PH domain)/Phosphotyrosine-binding domain (PTB)"/>
    <property type="match status" value="1"/>
</dbReference>
<sequence length="882" mass="102560">MKRCLLDKPELLNQFKYLFNHPQPQKLIETKVDSKTIPHITLTEALLETICNYFNFHPRFYPGVGILKGLTAKFNDMNKLMIEEIEITLTALNSDPREMIHLDDIDDQIDKIPLDNANISTQDSFNDNQNTSNFFSELNLTIFENILIEISKLKLVFLDANSEKNCSFLMKKAIISIGSSESMKKSMFTDEQIKEKIKSKQITSSDMVLVKIESPILSVKLAKNILDRRVANSGFSKITFETIKIEFSRFIDKNNKKFISRLLSINTLSIHDNEIGNTIFIYSLLIGDLIGKYKQQEKLNQIPSEFFIQINYMFIILDQLDKNICQVTDLNLSQSPTSNLVLKFDNILISQYNEPQFQTELQIQNIQIGFGDLMWRSNEIQKNDPRVLAFLKSVNTNSKTKFFTMKTLQKDEKQIDIDLHITKISFYGNFSEVYYVFQFLLQQEKNISTYINNLYQFEKTILIKKTSQLSQIQFYIRKALYSEKLNVGISPITKLKLRDPKKESEQSGIILYATIEMLQITGDSLDLFKQNCILKNLNASYRDQEEKSEKSSTKNLLSVSTNAELIWNKEYNEMLQKDIRGNLTVKTPEVELKFPEGVFELFKFLGPDIGSFLLKRRIPKPKGRSSLPFEIEPTQEEINSPKDEKSKSLDELGDNDNDNGIEKNILPNTISKSPRVRVSELFSVQKKENESGIQSVLKWEIFDLKEKIARSKLQIKQFVREVNNLRSSFDHQYHTSEQKISTKQVSKAGFLTKRGHKVKSWHSRWFILSHEKLRYFKNQQPKDEEKHTELPLGIINLRESEVSIPEQNIIFKRKCFEKEAKFKKAINFQSELFPVPTKNLKSHQENLVALIQNNYELIRERISTLSQSYHFLLSQLGEHGMI</sequence>
<dbReference type="OrthoDB" id="185175at2759"/>
<dbReference type="InterPro" id="IPR011993">
    <property type="entry name" value="PH-like_dom_sf"/>
</dbReference>
<dbReference type="PANTHER" id="PTHR14336:SF8">
    <property type="entry name" value="PROTEIN OPY1"/>
    <property type="match status" value="1"/>
</dbReference>
<dbReference type="InterPro" id="IPR051707">
    <property type="entry name" value="PI-Interact_SigTrans_Reg"/>
</dbReference>
<evidence type="ECO:0000313" key="3">
    <source>
        <dbReference type="EMBL" id="KAJ5079667.1"/>
    </source>
</evidence>
<evidence type="ECO:0000313" key="4">
    <source>
        <dbReference type="Proteomes" id="UP001149090"/>
    </source>
</evidence>
<dbReference type="AlphaFoldDB" id="A0A9Q0LVA9"/>
<dbReference type="SUPFAM" id="SSF50729">
    <property type="entry name" value="PH domain-like"/>
    <property type="match status" value="1"/>
</dbReference>
<keyword evidence="4" id="KW-1185">Reference proteome</keyword>
<dbReference type="Proteomes" id="UP001149090">
    <property type="component" value="Unassembled WGS sequence"/>
</dbReference>
<dbReference type="EMBL" id="JAPDFW010000022">
    <property type="protein sequence ID" value="KAJ5079667.1"/>
    <property type="molecule type" value="Genomic_DNA"/>
</dbReference>
<dbReference type="SMART" id="SM00233">
    <property type="entry name" value="PH"/>
    <property type="match status" value="1"/>
</dbReference>
<evidence type="ECO:0000256" key="1">
    <source>
        <dbReference type="SAM" id="MobiDB-lite"/>
    </source>
</evidence>
<feature type="domain" description="PH" evidence="2">
    <location>
        <begin position="744"/>
        <end position="870"/>
    </location>
</feature>
<comment type="caution">
    <text evidence="3">The sequence shown here is derived from an EMBL/GenBank/DDBJ whole genome shotgun (WGS) entry which is preliminary data.</text>
</comment>
<proteinExistence type="predicted"/>
<dbReference type="PROSITE" id="PS50003">
    <property type="entry name" value="PH_DOMAIN"/>
    <property type="match status" value="1"/>
</dbReference>
<dbReference type="Pfam" id="PF00169">
    <property type="entry name" value="PH"/>
    <property type="match status" value="1"/>
</dbReference>
<feature type="compositionally biased region" description="Basic and acidic residues" evidence="1">
    <location>
        <begin position="639"/>
        <end position="650"/>
    </location>
</feature>
<feature type="region of interest" description="Disordered" evidence="1">
    <location>
        <begin position="624"/>
        <end position="667"/>
    </location>
</feature>
<name>A0A9Q0LVA9_ANAIG</name>
<organism evidence="3 4">
    <name type="scientific">Anaeramoeba ignava</name>
    <name type="common">Anaerobic marine amoeba</name>
    <dbReference type="NCBI Taxonomy" id="1746090"/>
    <lineage>
        <taxon>Eukaryota</taxon>
        <taxon>Metamonada</taxon>
        <taxon>Anaeramoebidae</taxon>
        <taxon>Anaeramoeba</taxon>
    </lineage>
</organism>
<gene>
    <name evidence="3" type="ORF">M0811_03976</name>
</gene>
<reference evidence="3" key="1">
    <citation type="submission" date="2022-10" db="EMBL/GenBank/DDBJ databases">
        <title>Novel sulphate-reducing endosymbionts in the free-living metamonad Anaeramoeba.</title>
        <authorList>
            <person name="Jerlstrom-Hultqvist J."/>
            <person name="Cepicka I."/>
            <person name="Gallot-Lavallee L."/>
            <person name="Salas-Leiva D."/>
            <person name="Curtis B.A."/>
            <person name="Zahonova K."/>
            <person name="Pipaliya S."/>
            <person name="Dacks J."/>
            <person name="Roger A.J."/>
        </authorList>
    </citation>
    <scope>NUCLEOTIDE SEQUENCE</scope>
    <source>
        <strain evidence="3">BMAN</strain>
    </source>
</reference>
<dbReference type="InterPro" id="IPR001849">
    <property type="entry name" value="PH_domain"/>
</dbReference>
<dbReference type="PANTHER" id="PTHR14336">
    <property type="entry name" value="TANDEM PH DOMAIN CONTAINING PROTEIN"/>
    <property type="match status" value="1"/>
</dbReference>
<evidence type="ECO:0000259" key="2">
    <source>
        <dbReference type="PROSITE" id="PS50003"/>
    </source>
</evidence>